<feature type="transmembrane region" description="Helical" evidence="8">
    <location>
        <begin position="88"/>
        <end position="106"/>
    </location>
</feature>
<evidence type="ECO:0000313" key="10">
    <source>
        <dbReference type="EMBL" id="SCX82505.1"/>
    </source>
</evidence>
<feature type="transmembrane region" description="Helical" evidence="8">
    <location>
        <begin position="322"/>
        <end position="343"/>
    </location>
</feature>
<evidence type="ECO:0000256" key="2">
    <source>
        <dbReference type="ARBA" id="ARBA00022448"/>
    </source>
</evidence>
<name>A0A1G5AXA1_9FIRM</name>
<dbReference type="STRING" id="1120976.SAMN03080606_00320"/>
<keyword evidence="3" id="KW-1003">Cell membrane</keyword>
<evidence type="ECO:0000256" key="6">
    <source>
        <dbReference type="ARBA" id="ARBA00022989"/>
    </source>
</evidence>
<proteinExistence type="predicted"/>
<comment type="subcellular location">
    <subcellularLocation>
        <location evidence="1">Cell membrane</location>
        <topology evidence="1">Multi-pass membrane protein</topology>
    </subcellularLocation>
</comment>
<sequence>MTFMLVNVAEGNGVLMNQGISFKQYITKALNGMALGLFSSLIIGLILKQIGEQLNIQMLVSFGQIAQFMVGPAIGAGVAYSIGAPSLAIFASLATGMIGAGTIRLLDTGGYGLGNSEPVGAFVAALAGAEVAKRIAGKTKVDIVLIPATTIIVGGLAGRFIGPVVSALMKGLGEIINSLTVIHPIPMGIFLAVLMGMILTLPISSAALAISLGLNGLAAGAAVVGCATQMIGFGVASYKENGFGGLIAQGLGTSMLQVPNIIKNPLIWIPPTLASGILGPLATTIFKMENNSIGAGMGTSGLVGQFGTFARMVTENGISPSIVLTKVIILHFILPAILTFLIAQSMRKKGWIKDGDMKLEQ</sequence>
<dbReference type="EMBL" id="FMUS01000001">
    <property type="protein sequence ID" value="SCX82505.1"/>
    <property type="molecule type" value="Genomic_DNA"/>
</dbReference>
<keyword evidence="5 8" id="KW-0812">Transmembrane</keyword>
<dbReference type="InterPro" id="IPR003352">
    <property type="entry name" value="PTS_EIIC"/>
</dbReference>
<evidence type="ECO:0000256" key="7">
    <source>
        <dbReference type="ARBA" id="ARBA00023136"/>
    </source>
</evidence>
<evidence type="ECO:0000256" key="8">
    <source>
        <dbReference type="SAM" id="Phobius"/>
    </source>
</evidence>
<evidence type="ECO:0000256" key="3">
    <source>
        <dbReference type="ARBA" id="ARBA00022475"/>
    </source>
</evidence>
<feature type="transmembrane region" description="Helical" evidence="8">
    <location>
        <begin position="189"/>
        <end position="210"/>
    </location>
</feature>
<organism evidence="10 11">
    <name type="scientific">Alkaliphilus peptidifermentans DSM 18978</name>
    <dbReference type="NCBI Taxonomy" id="1120976"/>
    <lineage>
        <taxon>Bacteria</taxon>
        <taxon>Bacillati</taxon>
        <taxon>Bacillota</taxon>
        <taxon>Clostridia</taxon>
        <taxon>Peptostreptococcales</taxon>
        <taxon>Natronincolaceae</taxon>
        <taxon>Alkaliphilus</taxon>
    </lineage>
</organism>
<evidence type="ECO:0000256" key="4">
    <source>
        <dbReference type="ARBA" id="ARBA00022597"/>
    </source>
</evidence>
<keyword evidence="2" id="KW-0813">Transport</keyword>
<feature type="domain" description="Phosphotransferase system EIIC" evidence="9">
    <location>
        <begin position="28"/>
        <end position="359"/>
    </location>
</feature>
<keyword evidence="4" id="KW-0762">Sugar transport</keyword>
<dbReference type="AlphaFoldDB" id="A0A1G5AXA1"/>
<evidence type="ECO:0000256" key="5">
    <source>
        <dbReference type="ARBA" id="ARBA00022692"/>
    </source>
</evidence>
<evidence type="ECO:0000256" key="1">
    <source>
        <dbReference type="ARBA" id="ARBA00004651"/>
    </source>
</evidence>
<dbReference type="GO" id="GO:0008982">
    <property type="term" value="F:protein-N(PI)-phosphohistidine-sugar phosphotransferase activity"/>
    <property type="evidence" value="ECO:0007669"/>
    <property type="project" value="InterPro"/>
</dbReference>
<feature type="transmembrane region" description="Helical" evidence="8">
    <location>
        <begin position="25"/>
        <end position="47"/>
    </location>
</feature>
<accession>A0A1G5AXA1</accession>
<dbReference type="GO" id="GO:0005886">
    <property type="term" value="C:plasma membrane"/>
    <property type="evidence" value="ECO:0007669"/>
    <property type="project" value="UniProtKB-SubCell"/>
</dbReference>
<feature type="transmembrane region" description="Helical" evidence="8">
    <location>
        <begin position="143"/>
        <end position="169"/>
    </location>
</feature>
<keyword evidence="7 8" id="KW-0472">Membrane</keyword>
<keyword evidence="6 8" id="KW-1133">Transmembrane helix</keyword>
<gene>
    <name evidence="10" type="ORF">SAMN03080606_00320</name>
</gene>
<keyword evidence="11" id="KW-1185">Reference proteome</keyword>
<reference evidence="10 11" key="1">
    <citation type="submission" date="2016-10" db="EMBL/GenBank/DDBJ databases">
        <authorList>
            <person name="de Groot N.N."/>
        </authorList>
    </citation>
    <scope>NUCLEOTIDE SEQUENCE [LARGE SCALE GENOMIC DNA]</scope>
    <source>
        <strain evidence="10 11">DSM 18978</strain>
    </source>
</reference>
<dbReference type="Pfam" id="PF13303">
    <property type="entry name" value="PTS_EIIC_2"/>
    <property type="match status" value="1"/>
</dbReference>
<dbReference type="Proteomes" id="UP000198636">
    <property type="component" value="Unassembled WGS sequence"/>
</dbReference>
<feature type="transmembrane region" description="Helical" evidence="8">
    <location>
        <begin position="217"/>
        <end position="236"/>
    </location>
</feature>
<evidence type="ECO:0000313" key="11">
    <source>
        <dbReference type="Proteomes" id="UP000198636"/>
    </source>
</evidence>
<dbReference type="GO" id="GO:0009401">
    <property type="term" value="P:phosphoenolpyruvate-dependent sugar phosphotransferase system"/>
    <property type="evidence" value="ECO:0007669"/>
    <property type="project" value="InterPro"/>
</dbReference>
<evidence type="ECO:0000259" key="9">
    <source>
        <dbReference type="Pfam" id="PF13303"/>
    </source>
</evidence>
<protein>
    <recommendedName>
        <fullName evidence="9">Phosphotransferase system EIIC domain-containing protein</fullName>
    </recommendedName>
</protein>
<feature type="transmembrane region" description="Helical" evidence="8">
    <location>
        <begin position="59"/>
        <end position="82"/>
    </location>
</feature>